<proteinExistence type="predicted"/>
<organism evidence="1 2">
    <name type="scientific">Portunus trituberculatus</name>
    <name type="common">Swimming crab</name>
    <name type="synonym">Neptunus trituberculatus</name>
    <dbReference type="NCBI Taxonomy" id="210409"/>
    <lineage>
        <taxon>Eukaryota</taxon>
        <taxon>Metazoa</taxon>
        <taxon>Ecdysozoa</taxon>
        <taxon>Arthropoda</taxon>
        <taxon>Crustacea</taxon>
        <taxon>Multicrustacea</taxon>
        <taxon>Malacostraca</taxon>
        <taxon>Eumalacostraca</taxon>
        <taxon>Eucarida</taxon>
        <taxon>Decapoda</taxon>
        <taxon>Pleocyemata</taxon>
        <taxon>Brachyura</taxon>
        <taxon>Eubrachyura</taxon>
        <taxon>Portunoidea</taxon>
        <taxon>Portunidae</taxon>
        <taxon>Portuninae</taxon>
        <taxon>Portunus</taxon>
    </lineage>
</organism>
<comment type="caution">
    <text evidence="1">The sequence shown here is derived from an EMBL/GenBank/DDBJ whole genome shotgun (WGS) entry which is preliminary data.</text>
</comment>
<protein>
    <submittedName>
        <fullName evidence="1">Uncharacterized protein</fullName>
    </submittedName>
</protein>
<reference evidence="1 2" key="1">
    <citation type="submission" date="2019-05" db="EMBL/GenBank/DDBJ databases">
        <title>Another draft genome of Portunus trituberculatus and its Hox gene families provides insights of decapod evolution.</title>
        <authorList>
            <person name="Jeong J.-H."/>
            <person name="Song I."/>
            <person name="Kim S."/>
            <person name="Choi T."/>
            <person name="Kim D."/>
            <person name="Ryu S."/>
            <person name="Kim W."/>
        </authorList>
    </citation>
    <scope>NUCLEOTIDE SEQUENCE [LARGE SCALE GENOMIC DNA]</scope>
    <source>
        <tissue evidence="1">Muscle</tissue>
    </source>
</reference>
<sequence length="122" mass="13592">MHQNHHKITTTILLSHTTTTTSEAIIRYTTTQNTNQSPSVHHHSTRHRATCHAYTITITPPHTAPTPLITYHITTSTIDAAITTTTTTTVTTIKPISRLPVELHSLTHPILGHIFTLRFVCD</sequence>
<evidence type="ECO:0000313" key="1">
    <source>
        <dbReference type="EMBL" id="MPD02786.1"/>
    </source>
</evidence>
<accession>A0A5B7K7I7</accession>
<gene>
    <name evidence="1" type="ORF">E2C01_098390</name>
</gene>
<evidence type="ECO:0000313" key="2">
    <source>
        <dbReference type="Proteomes" id="UP000324222"/>
    </source>
</evidence>
<dbReference type="Proteomes" id="UP000324222">
    <property type="component" value="Unassembled WGS sequence"/>
</dbReference>
<name>A0A5B7K7I7_PORTR</name>
<keyword evidence="2" id="KW-1185">Reference proteome</keyword>
<dbReference type="EMBL" id="VSRR010133096">
    <property type="protein sequence ID" value="MPD02786.1"/>
    <property type="molecule type" value="Genomic_DNA"/>
</dbReference>
<dbReference type="AlphaFoldDB" id="A0A5B7K7I7"/>